<sequence>MNDECLGLCDIDWEAGVCQGCGRATDEIFGSGSGAEAEPAPAASDDE</sequence>
<dbReference type="RefSeq" id="WP_102245918.1">
    <property type="nucleotide sequence ID" value="NZ_CP025682.1"/>
</dbReference>
<proteinExistence type="predicted"/>
<dbReference type="Pfam" id="PF06945">
    <property type="entry name" value="DUF1289"/>
    <property type="match status" value="1"/>
</dbReference>
<evidence type="ECO:0000313" key="1">
    <source>
        <dbReference type="EMBL" id="AUN93844.1"/>
    </source>
</evidence>
<dbReference type="EMBL" id="CP025682">
    <property type="protein sequence ID" value="AUN93844.1"/>
    <property type="molecule type" value="Genomic_DNA"/>
</dbReference>
<dbReference type="InterPro" id="IPR010710">
    <property type="entry name" value="DUF1289"/>
</dbReference>
<name>A0A2I6S3K3_9RHOO</name>
<organism evidence="1 2">
    <name type="scientific">Pseudazoarcus pumilus</name>
    <dbReference type="NCBI Taxonomy" id="2067960"/>
    <lineage>
        <taxon>Bacteria</taxon>
        <taxon>Pseudomonadati</taxon>
        <taxon>Pseudomonadota</taxon>
        <taxon>Betaproteobacteria</taxon>
        <taxon>Rhodocyclales</taxon>
        <taxon>Zoogloeaceae</taxon>
        <taxon>Pseudazoarcus</taxon>
    </lineage>
</organism>
<evidence type="ECO:0000313" key="2">
    <source>
        <dbReference type="Proteomes" id="UP000242205"/>
    </source>
</evidence>
<reference evidence="1 2" key="1">
    <citation type="submission" date="2018-01" db="EMBL/GenBank/DDBJ databases">
        <authorList>
            <person name="Fu G.-Y."/>
        </authorList>
    </citation>
    <scope>NUCLEOTIDE SEQUENCE [LARGE SCALE GENOMIC DNA]</scope>
    <source>
        <strain evidence="1 2">SY39</strain>
    </source>
</reference>
<keyword evidence="2" id="KW-1185">Reference proteome</keyword>
<dbReference type="AlphaFoldDB" id="A0A2I6S3K3"/>
<evidence type="ECO:0008006" key="3">
    <source>
        <dbReference type="Google" id="ProtNLM"/>
    </source>
</evidence>
<dbReference type="Proteomes" id="UP000242205">
    <property type="component" value="Chromosome"/>
</dbReference>
<gene>
    <name evidence="1" type="ORF">C0099_02150</name>
</gene>
<dbReference type="KEGG" id="atw:C0099_02150"/>
<protein>
    <recommendedName>
        <fullName evidence="3">DUF1289 domain-containing protein</fullName>
    </recommendedName>
</protein>
<accession>A0A2I6S3K3</accession>